<evidence type="ECO:0000256" key="1">
    <source>
        <dbReference type="SAM" id="MobiDB-lite"/>
    </source>
</evidence>
<feature type="compositionally biased region" description="Polar residues" evidence="1">
    <location>
        <begin position="166"/>
        <end position="178"/>
    </location>
</feature>
<reference evidence="2 3" key="1">
    <citation type="submission" date="2019-11" db="EMBL/GenBank/DDBJ databases">
        <authorList>
            <person name="He Y."/>
        </authorList>
    </citation>
    <scope>NUCLEOTIDE SEQUENCE [LARGE SCALE GENOMIC DNA]</scope>
    <source>
        <strain evidence="2 3">SCSIO 58843</strain>
    </source>
</reference>
<sequence length="228" mass="24191">MRQGERLAPRVGHRGGSGNAPSCTYTLVEIPTAAEAYEILGEPPSVDAVPYWLMCGSAMIRPLWVTPDQVVDLDDVVRGEAQRYVETVLGPQLSIGVAPAEFAVTGVPASFWVDGWDGQRIAVPPISPFGETIEVFLDLETVTWDFGDGTTASGDLGAAPPAASTVRHNYTDRSTTPSDPDRGYATDATVTIAVAYRIDGGPEVAVNPPLTATTARPVVVRELQAVLE</sequence>
<proteinExistence type="predicted"/>
<evidence type="ECO:0000313" key="3">
    <source>
        <dbReference type="Proteomes" id="UP000334019"/>
    </source>
</evidence>
<feature type="region of interest" description="Disordered" evidence="1">
    <location>
        <begin position="153"/>
        <end position="184"/>
    </location>
</feature>
<evidence type="ECO:0000313" key="2">
    <source>
        <dbReference type="EMBL" id="QGG93933.1"/>
    </source>
</evidence>
<dbReference type="KEGG" id="atq:GH723_01770"/>
<evidence type="ECO:0008006" key="4">
    <source>
        <dbReference type="Google" id="ProtNLM"/>
    </source>
</evidence>
<name>A0A5Q2RE80_9ACTN</name>
<organism evidence="2 3">
    <name type="scientific">Actinomarinicola tropica</name>
    <dbReference type="NCBI Taxonomy" id="2789776"/>
    <lineage>
        <taxon>Bacteria</taxon>
        <taxon>Bacillati</taxon>
        <taxon>Actinomycetota</taxon>
        <taxon>Acidimicrobiia</taxon>
        <taxon>Acidimicrobiales</taxon>
        <taxon>Iamiaceae</taxon>
        <taxon>Actinomarinicola</taxon>
    </lineage>
</organism>
<gene>
    <name evidence="2" type="ORF">GH723_01770</name>
</gene>
<dbReference type="AlphaFoldDB" id="A0A5Q2RE80"/>
<protein>
    <recommendedName>
        <fullName evidence="4">PKD domain-containing protein</fullName>
    </recommendedName>
</protein>
<keyword evidence="3" id="KW-1185">Reference proteome</keyword>
<dbReference type="EMBL" id="CP045851">
    <property type="protein sequence ID" value="QGG93933.1"/>
    <property type="molecule type" value="Genomic_DNA"/>
</dbReference>
<dbReference type="Proteomes" id="UP000334019">
    <property type="component" value="Chromosome"/>
</dbReference>
<accession>A0A5Q2RE80</accession>
<dbReference type="RefSeq" id="WP_153758039.1">
    <property type="nucleotide sequence ID" value="NZ_CP045851.1"/>
</dbReference>